<comment type="caution">
    <text evidence="1">The sequence shown here is derived from an EMBL/GenBank/DDBJ whole genome shotgun (WGS) entry which is preliminary data.</text>
</comment>
<dbReference type="EMBL" id="JBHSPT010000105">
    <property type="protein sequence ID" value="MFC6060020.1"/>
    <property type="molecule type" value="Genomic_DNA"/>
</dbReference>
<dbReference type="Proteomes" id="UP001596242">
    <property type="component" value="Unassembled WGS sequence"/>
</dbReference>
<organism evidence="1 2">
    <name type="scientific">Streptomyces pratens</name>
    <dbReference type="NCBI Taxonomy" id="887456"/>
    <lineage>
        <taxon>Bacteria</taxon>
        <taxon>Bacillati</taxon>
        <taxon>Actinomycetota</taxon>
        <taxon>Actinomycetes</taxon>
        <taxon>Kitasatosporales</taxon>
        <taxon>Streptomycetaceae</taxon>
        <taxon>Streptomyces</taxon>
    </lineage>
</organism>
<name>A0ABW1M9P4_9ACTN</name>
<evidence type="ECO:0000313" key="2">
    <source>
        <dbReference type="Proteomes" id="UP001596242"/>
    </source>
</evidence>
<reference evidence="2" key="1">
    <citation type="journal article" date="2019" name="Int. J. Syst. Evol. Microbiol.">
        <title>The Global Catalogue of Microorganisms (GCM) 10K type strain sequencing project: providing services to taxonomists for standard genome sequencing and annotation.</title>
        <authorList>
            <consortium name="The Broad Institute Genomics Platform"/>
            <consortium name="The Broad Institute Genome Sequencing Center for Infectious Disease"/>
            <person name="Wu L."/>
            <person name="Ma J."/>
        </authorList>
    </citation>
    <scope>NUCLEOTIDE SEQUENCE [LARGE SCALE GENOMIC DNA]</scope>
    <source>
        <strain evidence="2">JCM 12763</strain>
    </source>
</reference>
<gene>
    <name evidence="1" type="ORF">ACFP50_32875</name>
</gene>
<sequence>MNRILPGTAFGSRWVVQEVLEVQEVPEVLEVRLVPAAPVVRDVVAFAVREL</sequence>
<keyword evidence="2" id="KW-1185">Reference proteome</keyword>
<protein>
    <submittedName>
        <fullName evidence="1">Uncharacterized protein</fullName>
    </submittedName>
</protein>
<evidence type="ECO:0000313" key="1">
    <source>
        <dbReference type="EMBL" id="MFC6060020.1"/>
    </source>
</evidence>
<dbReference type="RefSeq" id="WP_386405347.1">
    <property type="nucleotide sequence ID" value="NZ_JBHSPT010000105.1"/>
</dbReference>
<accession>A0ABW1M9P4</accession>
<proteinExistence type="predicted"/>